<dbReference type="PIRSF" id="PIRSF017082">
    <property type="entry name" value="YflP"/>
    <property type="match status" value="1"/>
</dbReference>
<dbReference type="PROSITE" id="PS51318">
    <property type="entry name" value="TAT"/>
    <property type="match status" value="1"/>
</dbReference>
<dbReference type="RefSeq" id="WP_092941616.1">
    <property type="nucleotide sequence ID" value="NZ_FONX01000020.1"/>
</dbReference>
<dbReference type="SUPFAM" id="SSF53850">
    <property type="entry name" value="Periplasmic binding protein-like II"/>
    <property type="match status" value="1"/>
</dbReference>
<feature type="chain" id="PRO_5011641206" evidence="2">
    <location>
        <begin position="26"/>
        <end position="327"/>
    </location>
</feature>
<dbReference type="STRING" id="1177982.SAMN04489711_1203"/>
<evidence type="ECO:0000256" key="1">
    <source>
        <dbReference type="ARBA" id="ARBA00006987"/>
    </source>
</evidence>
<sequence length="327" mass="34489">MQRRQLLQNAIALAGAAAATPAAFAQPGYPSQQPIRWIVPYPAGGGTDVLARTMAEALRVPLGQQIVVDNRPGASTNIGAQLVATAKPDGYTLMSADNALLAFNEHLFSKLPFSPEKDFTYVGGLSRFPLALVVNPAFEARNFAQFLAYARANPGKLNYASPGNGSPHHLAMEMFKNRTKTFLTHIPYRGAAPALQDVMGGQVPCMFLDLAAGLPVIQSGKVRVLAIGSSRRAASLPDVPTLAEVGVADAEVYAFQGVLGPAGLPPAIVGQLNAEINKALATPTVAQRLQGFGMEALPGTPEQFRAMARAEAKRWGPIIQAAGVKLD</sequence>
<dbReference type="EMBL" id="FONX01000020">
    <property type="protein sequence ID" value="SFF25241.1"/>
    <property type="molecule type" value="Genomic_DNA"/>
</dbReference>
<dbReference type="AlphaFoldDB" id="A0A1I2H9G2"/>
<feature type="signal peptide" evidence="2">
    <location>
        <begin position="1"/>
        <end position="25"/>
    </location>
</feature>
<dbReference type="Pfam" id="PF03401">
    <property type="entry name" value="TctC"/>
    <property type="match status" value="1"/>
</dbReference>
<organism evidence="3 4">
    <name type="scientific">Paracidovorax wautersii</name>
    <dbReference type="NCBI Taxonomy" id="1177982"/>
    <lineage>
        <taxon>Bacteria</taxon>
        <taxon>Pseudomonadati</taxon>
        <taxon>Pseudomonadota</taxon>
        <taxon>Betaproteobacteria</taxon>
        <taxon>Burkholderiales</taxon>
        <taxon>Comamonadaceae</taxon>
        <taxon>Paracidovorax</taxon>
    </lineage>
</organism>
<dbReference type="Gene3D" id="3.40.190.150">
    <property type="entry name" value="Bordetella uptake gene, domain 1"/>
    <property type="match status" value="1"/>
</dbReference>
<reference evidence="4" key="1">
    <citation type="submission" date="2016-10" db="EMBL/GenBank/DDBJ databases">
        <authorList>
            <person name="Varghese N."/>
            <person name="Submissions S."/>
        </authorList>
    </citation>
    <scope>NUCLEOTIDE SEQUENCE [LARGE SCALE GENOMIC DNA]</scope>
    <source>
        <strain evidence="4">DSM 27981</strain>
    </source>
</reference>
<evidence type="ECO:0000313" key="4">
    <source>
        <dbReference type="Proteomes" id="UP000199119"/>
    </source>
</evidence>
<accession>A0A1I2H9G2</accession>
<dbReference type="InterPro" id="IPR006311">
    <property type="entry name" value="TAT_signal"/>
</dbReference>
<evidence type="ECO:0000256" key="2">
    <source>
        <dbReference type="SAM" id="SignalP"/>
    </source>
</evidence>
<keyword evidence="2" id="KW-0732">Signal</keyword>
<dbReference type="Proteomes" id="UP000199119">
    <property type="component" value="Unassembled WGS sequence"/>
</dbReference>
<dbReference type="Gene3D" id="3.40.190.10">
    <property type="entry name" value="Periplasmic binding protein-like II"/>
    <property type="match status" value="1"/>
</dbReference>
<comment type="similarity">
    <text evidence="1">Belongs to the UPF0065 (bug) family.</text>
</comment>
<name>A0A1I2H9G2_9BURK</name>
<keyword evidence="4" id="KW-1185">Reference proteome</keyword>
<proteinExistence type="inferred from homology"/>
<keyword evidence="3" id="KW-0675">Receptor</keyword>
<protein>
    <submittedName>
        <fullName evidence="3">Tripartite-type tricarboxylate transporter, receptor component TctC</fullName>
    </submittedName>
</protein>
<dbReference type="PANTHER" id="PTHR42928:SF5">
    <property type="entry name" value="BLR1237 PROTEIN"/>
    <property type="match status" value="1"/>
</dbReference>
<dbReference type="InterPro" id="IPR005064">
    <property type="entry name" value="BUG"/>
</dbReference>
<gene>
    <name evidence="3" type="ORF">SAMN04489711_1203</name>
</gene>
<evidence type="ECO:0000313" key="3">
    <source>
        <dbReference type="EMBL" id="SFF25241.1"/>
    </source>
</evidence>
<dbReference type="CDD" id="cd13578">
    <property type="entry name" value="PBP2_Bug27"/>
    <property type="match status" value="1"/>
</dbReference>
<dbReference type="InterPro" id="IPR042100">
    <property type="entry name" value="Bug_dom1"/>
</dbReference>
<dbReference type="OrthoDB" id="8678477at2"/>
<dbReference type="PANTHER" id="PTHR42928">
    <property type="entry name" value="TRICARBOXYLATE-BINDING PROTEIN"/>
    <property type="match status" value="1"/>
</dbReference>